<dbReference type="Pfam" id="PF01841">
    <property type="entry name" value="Transglut_core"/>
    <property type="match status" value="1"/>
</dbReference>
<dbReference type="InterPro" id="IPR013589">
    <property type="entry name" value="Bac_transglu_N"/>
</dbReference>
<feature type="domain" description="Transglutaminase-like" evidence="1">
    <location>
        <begin position="158"/>
        <end position="222"/>
    </location>
</feature>
<dbReference type="AlphaFoldDB" id="A0A1W6NZU1"/>
<dbReference type="InterPro" id="IPR038765">
    <property type="entry name" value="Papain-like_cys_pep_sf"/>
</dbReference>
<proteinExistence type="predicted"/>
<dbReference type="RefSeq" id="WP_198167827.1">
    <property type="nucleotide sequence ID" value="NZ_CP019937.1"/>
</dbReference>
<evidence type="ECO:0000313" key="3">
    <source>
        <dbReference type="Proteomes" id="UP000242447"/>
    </source>
</evidence>
<dbReference type="SMART" id="SM00460">
    <property type="entry name" value="TGc"/>
    <property type="match status" value="1"/>
</dbReference>
<dbReference type="SUPFAM" id="SSF54001">
    <property type="entry name" value="Cysteine proteinases"/>
    <property type="match status" value="1"/>
</dbReference>
<evidence type="ECO:0000313" key="2">
    <source>
        <dbReference type="EMBL" id="ARO14782.1"/>
    </source>
</evidence>
<dbReference type="InterPro" id="IPR002931">
    <property type="entry name" value="Transglutaminase-like"/>
</dbReference>
<organism evidence="2 3">
    <name type="scientific">Ketogulonicigenium robustum</name>
    <dbReference type="NCBI Taxonomy" id="92947"/>
    <lineage>
        <taxon>Bacteria</taxon>
        <taxon>Pseudomonadati</taxon>
        <taxon>Pseudomonadota</taxon>
        <taxon>Alphaproteobacteria</taxon>
        <taxon>Rhodobacterales</taxon>
        <taxon>Roseobacteraceae</taxon>
        <taxon>Ketogulonicigenium</taxon>
    </lineage>
</organism>
<dbReference type="Pfam" id="PF08379">
    <property type="entry name" value="Bact_transglu_N"/>
    <property type="match status" value="1"/>
</dbReference>
<sequence length="266" mass="28505">MRLNIRHVTTYDYDGPVPYGLLQLRMTPRDSQNQRVLSWDSTVEGGRLQLQFDDQHGNGVALLAFDPGTTQLSIISTGVVEVTDAAGVVGPHQGFVPLWLYQHATPRTAIGPRVRALVSGLGRGRPPLDALHALMAAVGETVAYKTGQTDARTTAEEALAIGQGVCQDHAHVFIAAARHMGHPARYVSGYLSTEDGSATEAAHAWAEVYLPDLGWLGFDPANGICPDARYVRVATGLDYAEAAPVSGTRHGPAQEHLSVNVVVQQQ</sequence>
<reference evidence="2 3" key="1">
    <citation type="submission" date="2017-02" db="EMBL/GenBank/DDBJ databases">
        <title>Ketogulonicigenium robustum SPU B003 Genome sequencing and assembly.</title>
        <authorList>
            <person name="Li Y."/>
            <person name="Liu L."/>
            <person name="Wang C."/>
            <person name="Zhang M."/>
            <person name="Zhang T."/>
            <person name="Zhang Y."/>
        </authorList>
    </citation>
    <scope>NUCLEOTIDE SEQUENCE [LARGE SCALE GENOMIC DNA]</scope>
    <source>
        <strain evidence="2 3">SPU_B003</strain>
    </source>
</reference>
<protein>
    <submittedName>
        <fullName evidence="2">Putative transglutaminase protein</fullName>
    </submittedName>
</protein>
<dbReference type="Gene3D" id="3.10.620.30">
    <property type="match status" value="1"/>
</dbReference>
<dbReference type="KEGG" id="kro:BVG79_01436"/>
<dbReference type="EMBL" id="CP019937">
    <property type="protein sequence ID" value="ARO14782.1"/>
    <property type="molecule type" value="Genomic_DNA"/>
</dbReference>
<keyword evidence="3" id="KW-1185">Reference proteome</keyword>
<dbReference type="Proteomes" id="UP000242447">
    <property type="component" value="Chromosome"/>
</dbReference>
<gene>
    <name evidence="2" type="ORF">BVG79_01436</name>
</gene>
<accession>A0A1W6NZU1</accession>
<dbReference type="STRING" id="92947.BVG79_01436"/>
<dbReference type="PANTHER" id="PTHR33490:SF6">
    <property type="entry name" value="SLL1049 PROTEIN"/>
    <property type="match status" value="1"/>
</dbReference>
<evidence type="ECO:0000259" key="1">
    <source>
        <dbReference type="SMART" id="SM00460"/>
    </source>
</evidence>
<dbReference type="PANTHER" id="PTHR33490">
    <property type="entry name" value="BLR5614 PROTEIN-RELATED"/>
    <property type="match status" value="1"/>
</dbReference>
<name>A0A1W6NZU1_9RHOB</name>